<evidence type="ECO:0000313" key="2">
    <source>
        <dbReference type="EMBL" id="MFC3146638.1"/>
    </source>
</evidence>
<organism evidence="2 3">
    <name type="scientific">Piscinibacterium candidicorallinum</name>
    <dbReference type="NCBI Taxonomy" id="1793872"/>
    <lineage>
        <taxon>Bacteria</taxon>
        <taxon>Pseudomonadati</taxon>
        <taxon>Pseudomonadota</taxon>
        <taxon>Betaproteobacteria</taxon>
        <taxon>Burkholderiales</taxon>
        <taxon>Piscinibacterium</taxon>
    </lineage>
</organism>
<dbReference type="SMART" id="SM00460">
    <property type="entry name" value="TGc"/>
    <property type="match status" value="1"/>
</dbReference>
<accession>A0ABV7H1J2</accession>
<gene>
    <name evidence="2" type="ORF">ACFOEN_03165</name>
</gene>
<proteinExistence type="predicted"/>
<dbReference type="SUPFAM" id="SSF54001">
    <property type="entry name" value="Cysteine proteinases"/>
    <property type="match status" value="1"/>
</dbReference>
<dbReference type="RefSeq" id="WP_377301011.1">
    <property type="nucleotide sequence ID" value="NZ_CP180191.1"/>
</dbReference>
<reference evidence="3" key="1">
    <citation type="journal article" date="2019" name="Int. J. Syst. Evol. Microbiol.">
        <title>The Global Catalogue of Microorganisms (GCM) 10K type strain sequencing project: providing services to taxonomists for standard genome sequencing and annotation.</title>
        <authorList>
            <consortium name="The Broad Institute Genomics Platform"/>
            <consortium name="The Broad Institute Genome Sequencing Center for Infectious Disease"/>
            <person name="Wu L."/>
            <person name="Ma J."/>
        </authorList>
    </citation>
    <scope>NUCLEOTIDE SEQUENCE [LARGE SCALE GENOMIC DNA]</scope>
    <source>
        <strain evidence="3">KCTC 52168</strain>
    </source>
</reference>
<dbReference type="Pfam" id="PF01841">
    <property type="entry name" value="Transglut_core"/>
    <property type="match status" value="1"/>
</dbReference>
<sequence length="278" mass="30115">MQLNIHHETIYRYEQMQTYSIQLVRLFPASGPTQTVMDWTVSAPGIKSPSVDAYGNLVQQISLSGAHAHIRVIAHGRVQTLAANAPGVVLPNLSAADPWIFRQTTPLTEADTALVDFAARALPRGLKSREDALQLAAAVCAQVSYLTGSTDVAFSAKEAFALGRGVCQDHAHIALALCRALGVPARYVSGYFHTDSEHHLATHAWVDVALPDSQGQLFWWPLDVTHQCAQDERHVRLAVGRDYASASPIRGVRVGHGEEQMDAKVIVGSAAVRAAEQQ</sequence>
<dbReference type="Pfam" id="PF08379">
    <property type="entry name" value="Bact_transglu_N"/>
    <property type="match status" value="1"/>
</dbReference>
<keyword evidence="3" id="KW-1185">Reference proteome</keyword>
<dbReference type="InterPro" id="IPR002931">
    <property type="entry name" value="Transglutaminase-like"/>
</dbReference>
<dbReference type="Gene3D" id="3.10.620.30">
    <property type="match status" value="1"/>
</dbReference>
<comment type="caution">
    <text evidence="2">The sequence shown here is derived from an EMBL/GenBank/DDBJ whole genome shotgun (WGS) entry which is preliminary data.</text>
</comment>
<protein>
    <submittedName>
        <fullName evidence="2">Transglutaminase domain-containing protein</fullName>
    </submittedName>
</protein>
<feature type="domain" description="Transglutaminase-like" evidence="1">
    <location>
        <begin position="159"/>
        <end position="226"/>
    </location>
</feature>
<dbReference type="InterPro" id="IPR038765">
    <property type="entry name" value="Papain-like_cys_pep_sf"/>
</dbReference>
<evidence type="ECO:0000313" key="3">
    <source>
        <dbReference type="Proteomes" id="UP001595556"/>
    </source>
</evidence>
<dbReference type="PANTHER" id="PTHR33490:SF6">
    <property type="entry name" value="SLL1049 PROTEIN"/>
    <property type="match status" value="1"/>
</dbReference>
<name>A0ABV7H1J2_9BURK</name>
<dbReference type="InterPro" id="IPR013589">
    <property type="entry name" value="Bac_transglu_N"/>
</dbReference>
<dbReference type="EMBL" id="JBHRTI010000003">
    <property type="protein sequence ID" value="MFC3146638.1"/>
    <property type="molecule type" value="Genomic_DNA"/>
</dbReference>
<dbReference type="Proteomes" id="UP001595556">
    <property type="component" value="Unassembled WGS sequence"/>
</dbReference>
<evidence type="ECO:0000259" key="1">
    <source>
        <dbReference type="SMART" id="SM00460"/>
    </source>
</evidence>
<dbReference type="PANTHER" id="PTHR33490">
    <property type="entry name" value="BLR5614 PROTEIN-RELATED"/>
    <property type="match status" value="1"/>
</dbReference>